<protein>
    <submittedName>
        <fullName evidence="1">Uncharacterized protein</fullName>
    </submittedName>
</protein>
<dbReference type="AlphaFoldDB" id="B9ESJ6"/>
<dbReference type="EMBL" id="BX548175">
    <property type="protein sequence ID" value="CAX32342.1"/>
    <property type="molecule type" value="Genomic_DNA"/>
</dbReference>
<gene>
    <name evidence="1" type="ordered locus">PMT_2824</name>
</gene>
<dbReference type="HOGENOM" id="CLU_3357742_0_0_3"/>
<keyword evidence="2" id="KW-1185">Reference proteome</keyword>
<organism evidence="1 2">
    <name type="scientific">Prochlorococcus marinus (strain MIT 9313)</name>
    <dbReference type="NCBI Taxonomy" id="74547"/>
    <lineage>
        <taxon>Bacteria</taxon>
        <taxon>Bacillati</taxon>
        <taxon>Cyanobacteriota</taxon>
        <taxon>Cyanophyceae</taxon>
        <taxon>Synechococcales</taxon>
        <taxon>Prochlorococcaceae</taxon>
        <taxon>Prochlorococcus</taxon>
    </lineage>
</organism>
<accession>B9ESJ6</accession>
<proteinExistence type="predicted"/>
<dbReference type="KEGG" id="pmt:PMT_2824"/>
<name>B9ESJ6_PROMM</name>
<evidence type="ECO:0000313" key="2">
    <source>
        <dbReference type="Proteomes" id="UP000001423"/>
    </source>
</evidence>
<reference evidence="1 2" key="1">
    <citation type="journal article" date="2003" name="Nature">
        <title>Genome divergence in two Prochlorococcus ecotypes reflects oceanic niche differentiation.</title>
        <authorList>
            <person name="Rocap G."/>
            <person name="Larimer F.W."/>
            <person name="Lamerdin J.E."/>
            <person name="Malfatti S."/>
            <person name="Chain P."/>
            <person name="Ahlgren N.A."/>
            <person name="Arellano A."/>
            <person name="Coleman M."/>
            <person name="Hauser L."/>
            <person name="Hess W.R."/>
            <person name="Johnson Z.I."/>
            <person name="Land M.L."/>
            <person name="Lindell D."/>
            <person name="Post A.F."/>
            <person name="Regala W."/>
            <person name="Shah M."/>
            <person name="Shaw S.L."/>
            <person name="Steglich C."/>
            <person name="Sullivan M.B."/>
            <person name="Ting C.S."/>
            <person name="Tolonen A."/>
            <person name="Webb E.A."/>
            <person name="Zinser E.R."/>
            <person name="Chisholm S.W."/>
        </authorList>
    </citation>
    <scope>NUCLEOTIDE SEQUENCE [LARGE SCALE GENOMIC DNA]</scope>
    <source>
        <strain evidence="2">MIT 9313</strain>
    </source>
</reference>
<sequence>MSKITSGLAARQHNTENLQRSYVHRGQVVLTTKSGQ</sequence>
<evidence type="ECO:0000313" key="1">
    <source>
        <dbReference type="EMBL" id="CAX32342.1"/>
    </source>
</evidence>
<dbReference type="Proteomes" id="UP000001423">
    <property type="component" value="Chromosome"/>
</dbReference>